<protein>
    <recommendedName>
        <fullName evidence="8">Biotin carboxyl carrier protein of acetyl-CoA carboxylase</fullName>
    </recommendedName>
</protein>
<dbReference type="SUPFAM" id="SSF51230">
    <property type="entry name" value="Single hybrid motif"/>
    <property type="match status" value="1"/>
</dbReference>
<dbReference type="PROSITE" id="PS50968">
    <property type="entry name" value="BIOTINYL_LIPOYL"/>
    <property type="match status" value="1"/>
</dbReference>
<dbReference type="Proteomes" id="UP000291088">
    <property type="component" value="Unassembled WGS sequence"/>
</dbReference>
<evidence type="ECO:0000256" key="7">
    <source>
        <dbReference type="ARBA" id="ARBA00023267"/>
    </source>
</evidence>
<name>A0A4Q2T9X8_9HYPH</name>
<keyword evidence="4 8" id="KW-0276">Fatty acid metabolism</keyword>
<evidence type="ECO:0000313" key="10">
    <source>
        <dbReference type="EMBL" id="RYC15727.1"/>
    </source>
</evidence>
<keyword evidence="3 8" id="KW-0444">Lipid biosynthesis</keyword>
<sequence length="80" mass="8514">MSKLEIKSPLPGTFYRRSSPDAAPYKQDGESVAAGDVIGLIEVMKTFHEVRADASGSSITFVADDNEPIMAGQVIAEVEA</sequence>
<dbReference type="InterPro" id="IPR001882">
    <property type="entry name" value="Biotin_BS"/>
</dbReference>
<dbReference type="PROSITE" id="PS00188">
    <property type="entry name" value="BIOTIN"/>
    <property type="match status" value="1"/>
</dbReference>
<comment type="function">
    <text evidence="1 8">This protein is a component of the acetyl coenzyme A carboxylase complex; first, biotin carboxylase catalyzes the carboxylation of the carrier protein and then the transcarboxylase transfers the carboxyl group to form malonyl-CoA.</text>
</comment>
<keyword evidence="5 8" id="KW-0443">Lipid metabolism</keyword>
<comment type="caution">
    <text evidence="10">The sequence shown here is derived from an EMBL/GenBank/DDBJ whole genome shotgun (WGS) entry which is preliminary data.</text>
</comment>
<evidence type="ECO:0000313" key="11">
    <source>
        <dbReference type="Proteomes" id="UP000291088"/>
    </source>
</evidence>
<dbReference type="Pfam" id="PF00364">
    <property type="entry name" value="Biotin_lipoyl"/>
    <property type="match status" value="1"/>
</dbReference>
<dbReference type="CDD" id="cd06850">
    <property type="entry name" value="biotinyl_domain"/>
    <property type="match status" value="1"/>
</dbReference>
<feature type="domain" description="Lipoyl-binding" evidence="9">
    <location>
        <begin position="1"/>
        <end position="79"/>
    </location>
</feature>
<reference evidence="10 11" key="1">
    <citation type="submission" date="2019-01" db="EMBL/GenBank/DDBJ databases">
        <authorList>
            <person name="Deng T."/>
        </authorList>
    </citation>
    <scope>NUCLEOTIDE SEQUENCE [LARGE SCALE GENOMIC DNA]</scope>
    <source>
        <strain evidence="10 11">F8825</strain>
    </source>
</reference>
<dbReference type="OrthoDB" id="5297413at2"/>
<dbReference type="PRINTS" id="PR01071">
    <property type="entry name" value="ACOABIOTINCC"/>
</dbReference>
<dbReference type="InterPro" id="IPR000089">
    <property type="entry name" value="Biotin_lipoyl"/>
</dbReference>
<gene>
    <name evidence="10" type="ORF">EUU22_08900</name>
</gene>
<evidence type="ECO:0000256" key="8">
    <source>
        <dbReference type="RuleBase" id="RU364072"/>
    </source>
</evidence>
<proteinExistence type="predicted"/>
<dbReference type="RefSeq" id="WP_112691346.1">
    <property type="nucleotide sequence ID" value="NZ_SDVB01000191.1"/>
</dbReference>
<evidence type="ECO:0000259" key="9">
    <source>
        <dbReference type="PROSITE" id="PS50968"/>
    </source>
</evidence>
<keyword evidence="11" id="KW-1185">Reference proteome</keyword>
<evidence type="ECO:0000256" key="5">
    <source>
        <dbReference type="ARBA" id="ARBA00023098"/>
    </source>
</evidence>
<evidence type="ECO:0000256" key="2">
    <source>
        <dbReference type="ARBA" id="ARBA00005194"/>
    </source>
</evidence>
<keyword evidence="7 8" id="KW-0092">Biotin</keyword>
<dbReference type="GO" id="GO:0009317">
    <property type="term" value="C:acetyl-CoA carboxylase complex"/>
    <property type="evidence" value="ECO:0007669"/>
    <property type="project" value="InterPro"/>
</dbReference>
<dbReference type="Gene3D" id="2.40.50.100">
    <property type="match status" value="1"/>
</dbReference>
<dbReference type="InterPro" id="IPR011053">
    <property type="entry name" value="Single_hybrid_motif"/>
</dbReference>
<keyword evidence="6 8" id="KW-0275">Fatty acid biosynthesis</keyword>
<comment type="pathway">
    <text evidence="2 8">Lipid metabolism; fatty acid biosynthesis.</text>
</comment>
<evidence type="ECO:0000256" key="1">
    <source>
        <dbReference type="ARBA" id="ARBA00003761"/>
    </source>
</evidence>
<evidence type="ECO:0000256" key="4">
    <source>
        <dbReference type="ARBA" id="ARBA00022832"/>
    </source>
</evidence>
<dbReference type="GO" id="GO:0006633">
    <property type="term" value="P:fatty acid biosynthetic process"/>
    <property type="evidence" value="ECO:0007669"/>
    <property type="project" value="UniProtKB-UniPathway"/>
</dbReference>
<dbReference type="UniPathway" id="UPA00094"/>
<organism evidence="10 11">
    <name type="scientific">Ciceribacter ferrooxidans</name>
    <dbReference type="NCBI Taxonomy" id="2509717"/>
    <lineage>
        <taxon>Bacteria</taxon>
        <taxon>Pseudomonadati</taxon>
        <taxon>Pseudomonadota</taxon>
        <taxon>Alphaproteobacteria</taxon>
        <taxon>Hyphomicrobiales</taxon>
        <taxon>Rhizobiaceae</taxon>
        <taxon>Ciceribacter</taxon>
    </lineage>
</organism>
<evidence type="ECO:0000256" key="6">
    <source>
        <dbReference type="ARBA" id="ARBA00023160"/>
    </source>
</evidence>
<accession>A0A4Q2T9X8</accession>
<dbReference type="AlphaFoldDB" id="A0A4Q2T9X8"/>
<dbReference type="EMBL" id="SDVB01000191">
    <property type="protein sequence ID" value="RYC15727.1"/>
    <property type="molecule type" value="Genomic_DNA"/>
</dbReference>
<dbReference type="InterPro" id="IPR001249">
    <property type="entry name" value="AcCoA_biotinCC"/>
</dbReference>
<dbReference type="GO" id="GO:0003989">
    <property type="term" value="F:acetyl-CoA carboxylase activity"/>
    <property type="evidence" value="ECO:0007669"/>
    <property type="project" value="InterPro"/>
</dbReference>
<dbReference type="NCBIfam" id="NF005457">
    <property type="entry name" value="PRK07051.1"/>
    <property type="match status" value="1"/>
</dbReference>
<evidence type="ECO:0000256" key="3">
    <source>
        <dbReference type="ARBA" id="ARBA00022516"/>
    </source>
</evidence>